<keyword evidence="3" id="KW-1185">Reference proteome</keyword>
<gene>
    <name evidence="2" type="ORF">GCM10009838_64700</name>
</gene>
<protein>
    <recommendedName>
        <fullName evidence="4">DUF2568 domain-containing protein</fullName>
    </recommendedName>
</protein>
<comment type="caution">
    <text evidence="2">The sequence shown here is derived from an EMBL/GenBank/DDBJ whole genome shotgun (WGS) entry which is preliminary data.</text>
</comment>
<sequence>MKSVVTGANAGLAFALELGLLAALCHWGVRTGRTTLTKTVLAAGATIAGIVVWAVFLAAGGHTVHLPEVAEALLKSAVFLVAAGILATGGRRRLGIGFAVAALVSVVIEYTVGT</sequence>
<evidence type="ECO:0000256" key="1">
    <source>
        <dbReference type="SAM" id="Phobius"/>
    </source>
</evidence>
<dbReference type="InterPro" id="IPR021214">
    <property type="entry name" value="DUF2568"/>
</dbReference>
<dbReference type="Proteomes" id="UP001499854">
    <property type="component" value="Unassembled WGS sequence"/>
</dbReference>
<dbReference type="RefSeq" id="WP_344660953.1">
    <property type="nucleotide sequence ID" value="NZ_BAAAQM010000047.1"/>
</dbReference>
<dbReference type="EMBL" id="BAAAQM010000047">
    <property type="protein sequence ID" value="GAA1992133.1"/>
    <property type="molecule type" value="Genomic_DNA"/>
</dbReference>
<reference evidence="2 3" key="1">
    <citation type="journal article" date="2019" name="Int. J. Syst. Evol. Microbiol.">
        <title>The Global Catalogue of Microorganisms (GCM) 10K type strain sequencing project: providing services to taxonomists for standard genome sequencing and annotation.</title>
        <authorList>
            <consortium name="The Broad Institute Genomics Platform"/>
            <consortium name="The Broad Institute Genome Sequencing Center for Infectious Disease"/>
            <person name="Wu L."/>
            <person name="Ma J."/>
        </authorList>
    </citation>
    <scope>NUCLEOTIDE SEQUENCE [LARGE SCALE GENOMIC DNA]</scope>
    <source>
        <strain evidence="2 3">JCM 16013</strain>
    </source>
</reference>
<keyword evidence="1" id="KW-0472">Membrane</keyword>
<feature type="transmembrane region" description="Helical" evidence="1">
    <location>
        <begin position="96"/>
        <end position="113"/>
    </location>
</feature>
<feature type="transmembrane region" description="Helical" evidence="1">
    <location>
        <begin position="72"/>
        <end position="89"/>
    </location>
</feature>
<keyword evidence="1" id="KW-1133">Transmembrane helix</keyword>
<accession>A0ABN2ST71</accession>
<evidence type="ECO:0000313" key="3">
    <source>
        <dbReference type="Proteomes" id="UP001499854"/>
    </source>
</evidence>
<feature type="transmembrane region" description="Helical" evidence="1">
    <location>
        <begin position="41"/>
        <end position="60"/>
    </location>
</feature>
<evidence type="ECO:0000313" key="2">
    <source>
        <dbReference type="EMBL" id="GAA1992133.1"/>
    </source>
</evidence>
<feature type="transmembrane region" description="Helical" evidence="1">
    <location>
        <begin position="12"/>
        <end position="29"/>
    </location>
</feature>
<proteinExistence type="predicted"/>
<keyword evidence="1" id="KW-0812">Transmembrane</keyword>
<dbReference type="Pfam" id="PF10823">
    <property type="entry name" value="DUF2568"/>
    <property type="match status" value="1"/>
</dbReference>
<evidence type="ECO:0008006" key="4">
    <source>
        <dbReference type="Google" id="ProtNLM"/>
    </source>
</evidence>
<organism evidence="2 3">
    <name type="scientific">Catenulispora subtropica</name>
    <dbReference type="NCBI Taxonomy" id="450798"/>
    <lineage>
        <taxon>Bacteria</taxon>
        <taxon>Bacillati</taxon>
        <taxon>Actinomycetota</taxon>
        <taxon>Actinomycetes</taxon>
        <taxon>Catenulisporales</taxon>
        <taxon>Catenulisporaceae</taxon>
        <taxon>Catenulispora</taxon>
    </lineage>
</organism>
<name>A0ABN2ST71_9ACTN</name>